<evidence type="ECO:0000259" key="1">
    <source>
        <dbReference type="PROSITE" id="PS50835"/>
    </source>
</evidence>
<reference evidence="2" key="1">
    <citation type="submission" date="2025-08" db="UniProtKB">
        <authorList>
            <consortium name="Ensembl"/>
        </authorList>
    </citation>
    <scope>IDENTIFICATION</scope>
</reference>
<feature type="domain" description="Ig-like" evidence="1">
    <location>
        <begin position="292"/>
        <end position="359"/>
    </location>
</feature>
<feature type="domain" description="Ig-like" evidence="1">
    <location>
        <begin position="114"/>
        <end position="197"/>
    </location>
</feature>
<sequence>PLVSFYSVLNYLFNFPGVRGETCNRVKYDVRTICAPKGSSVDIYCTYNGHEAVTSKFWFSPEHSQHWYQSNRVQVSERERGRSTLRISDLRESDSAQHRFKFITRSFEWRSSLPGTTLTVTDLHVKVDTSRYSFSSSRADLTCVSSCTHSSYIWFKNGEKIPRKTSSTYSDYFNNADSYSCALQEHQDFPSPPVCVHDETCNRVKYDVRTICAPKGSSVDIYCTYNGHEAVTSKFWFSPEHSQHWYQSNRVQVSERERGRSTLRISDLRESDSAQHRFKFITRSFEWRSSLPGTTLTVTDLHVKVDTSRYSFSSSRADLTCVSSCTHSSYIWFKNGEKIPRKTSSTYSDYFEYADSYSCALEEHQDFPSPPVCVHDETCNRVKYDVRTICAPKGSSVDIYCTYNGHEAVTSKFWFSPEHSQHWYQSNRVQVSERERGRSTLRISDLRESDSAQHRFKFTTRSFEWRSSLPGTTLTVTALQVQVKRIRADQHSIEVEMTCHSNCSEVGRLSYVWFSNKQKITRAVTSTYKGSFSLEDEISCALNGHDRFPSPSVYAPKLPSVSVSPSAEIVEGSSVTLTCSSDASPAATFKWYKKNQSAAQGRKGIYYFTSISLRTEDVLLHI</sequence>
<protein>
    <recommendedName>
        <fullName evidence="1">Ig-like domain-containing protein</fullName>
    </recommendedName>
</protein>
<dbReference type="InParanoid" id="A0A3Q3G279"/>
<evidence type="ECO:0000313" key="2">
    <source>
        <dbReference type="Ensembl" id="ENSLBEP00000026557.1"/>
    </source>
</evidence>
<dbReference type="PANTHER" id="PTHR46013:SF4">
    <property type="entry name" value="B-CELL RECEPTOR CD22-RELATED"/>
    <property type="match status" value="1"/>
</dbReference>
<dbReference type="GeneTree" id="ENSGT00990000203852"/>
<dbReference type="InterPro" id="IPR036179">
    <property type="entry name" value="Ig-like_dom_sf"/>
</dbReference>
<dbReference type="Proteomes" id="UP000261660">
    <property type="component" value="Unplaced"/>
</dbReference>
<dbReference type="Ensembl" id="ENSLBET00000027855.1">
    <property type="protein sequence ID" value="ENSLBEP00000026557.1"/>
    <property type="gene ID" value="ENSLBEG00000020213.1"/>
</dbReference>
<dbReference type="STRING" id="56723.ENSLBEP00000026557"/>
<feature type="domain" description="Ig-like" evidence="1">
    <location>
        <begin position="370"/>
        <end position="477"/>
    </location>
</feature>
<dbReference type="PANTHER" id="PTHR46013">
    <property type="entry name" value="VASCULAR CELL ADHESION MOLECULE 1"/>
    <property type="match status" value="1"/>
</dbReference>
<dbReference type="SUPFAM" id="SSF48726">
    <property type="entry name" value="Immunoglobulin"/>
    <property type="match status" value="4"/>
</dbReference>
<accession>A0A3Q3G279</accession>
<feature type="domain" description="Ig-like" evidence="1">
    <location>
        <begin position="559"/>
        <end position="622"/>
    </location>
</feature>
<dbReference type="InterPro" id="IPR003599">
    <property type="entry name" value="Ig_sub"/>
</dbReference>
<dbReference type="Gene3D" id="2.60.40.10">
    <property type="entry name" value="Immunoglobulins"/>
    <property type="match status" value="4"/>
</dbReference>
<dbReference type="PROSITE" id="PS50835">
    <property type="entry name" value="IG_LIKE"/>
    <property type="match status" value="5"/>
</dbReference>
<dbReference type="Pfam" id="PF13927">
    <property type="entry name" value="Ig_3"/>
    <property type="match status" value="1"/>
</dbReference>
<feature type="domain" description="Ig-like" evidence="1">
    <location>
        <begin position="16"/>
        <end position="98"/>
    </location>
</feature>
<dbReference type="AlphaFoldDB" id="A0A3Q3G279"/>
<organism evidence="2 3">
    <name type="scientific">Labrus bergylta</name>
    <name type="common">ballan wrasse</name>
    <dbReference type="NCBI Taxonomy" id="56723"/>
    <lineage>
        <taxon>Eukaryota</taxon>
        <taxon>Metazoa</taxon>
        <taxon>Chordata</taxon>
        <taxon>Craniata</taxon>
        <taxon>Vertebrata</taxon>
        <taxon>Euteleostomi</taxon>
        <taxon>Actinopterygii</taxon>
        <taxon>Neopterygii</taxon>
        <taxon>Teleostei</taxon>
        <taxon>Neoteleostei</taxon>
        <taxon>Acanthomorphata</taxon>
        <taxon>Eupercaria</taxon>
        <taxon>Labriformes</taxon>
        <taxon>Labridae</taxon>
        <taxon>Labrus</taxon>
    </lineage>
</organism>
<keyword evidence="3" id="KW-1185">Reference proteome</keyword>
<reference evidence="2" key="2">
    <citation type="submission" date="2025-09" db="UniProtKB">
        <authorList>
            <consortium name="Ensembl"/>
        </authorList>
    </citation>
    <scope>IDENTIFICATION</scope>
</reference>
<name>A0A3Q3G279_9LABR</name>
<proteinExistence type="predicted"/>
<dbReference type="InterPro" id="IPR013783">
    <property type="entry name" value="Ig-like_fold"/>
</dbReference>
<dbReference type="SMART" id="SM00409">
    <property type="entry name" value="IG"/>
    <property type="match status" value="3"/>
</dbReference>
<evidence type="ECO:0000313" key="3">
    <source>
        <dbReference type="Proteomes" id="UP000261660"/>
    </source>
</evidence>
<dbReference type="InterPro" id="IPR007110">
    <property type="entry name" value="Ig-like_dom"/>
</dbReference>